<dbReference type="GO" id="GO:0031431">
    <property type="term" value="C:Dbf4-dependent protein kinase complex"/>
    <property type="evidence" value="ECO:0007669"/>
    <property type="project" value="TreeGrafter"/>
</dbReference>
<feature type="region of interest" description="Disordered" evidence="5">
    <location>
        <begin position="1"/>
        <end position="74"/>
    </location>
</feature>
<dbReference type="SMART" id="SM00586">
    <property type="entry name" value="ZnF_DBF"/>
    <property type="match status" value="1"/>
</dbReference>
<feature type="compositionally biased region" description="Polar residues" evidence="5">
    <location>
        <begin position="173"/>
        <end position="188"/>
    </location>
</feature>
<dbReference type="EMBL" id="KE721191">
    <property type="protein sequence ID" value="ERF71874.1"/>
    <property type="molecule type" value="Genomic_DNA"/>
</dbReference>
<reference evidence="8" key="1">
    <citation type="journal article" date="2014" name="BMC Genomics">
        <title>Genome characteristics reveal the impact of lichenization on lichen-forming fungus Endocarpon pusillum Hedwig (Verrucariales, Ascomycota).</title>
        <authorList>
            <person name="Wang Y.-Y."/>
            <person name="Liu B."/>
            <person name="Zhang X.-Y."/>
            <person name="Zhou Q.-M."/>
            <person name="Zhang T."/>
            <person name="Li H."/>
            <person name="Yu Y.-F."/>
            <person name="Zhang X.-L."/>
            <person name="Hao X.-Y."/>
            <person name="Wang M."/>
            <person name="Wang L."/>
            <person name="Wei J.-C."/>
        </authorList>
    </citation>
    <scope>NUCLEOTIDE SEQUENCE [LARGE SCALE GENOMIC DNA]</scope>
    <source>
        <strain evidence="8">Z07020 / HMAS-L-300199</strain>
    </source>
</reference>
<dbReference type="InterPro" id="IPR038545">
    <property type="entry name" value="Znf_DBF_sf"/>
</dbReference>
<proteinExistence type="predicted"/>
<dbReference type="OrthoDB" id="21380at2759"/>
<dbReference type="InterPro" id="IPR055116">
    <property type="entry name" value="DBF4_BRCT"/>
</dbReference>
<dbReference type="RefSeq" id="XP_007802585.1">
    <property type="nucleotide sequence ID" value="XM_007804394.1"/>
</dbReference>
<dbReference type="PROSITE" id="PS51265">
    <property type="entry name" value="ZF_DBF4"/>
    <property type="match status" value="1"/>
</dbReference>
<sequence>MSTTRPRAPLASIPNATNSPHRSLTQSIGKRTRQQGPVLQENEPPQKKQVIEKNTREDGPTTPRRRVPPPTAEGRVFERASTNVKPTDFHRKLIAKKKEAEIPTGDTADSTIRAWQKHYRKVFPSFVFYFDSIPGDIRVRFSKQISNFGAQEEKFFSKAVTHIVTTRPIPAESPTSETSANSGSQSTNDADDQPRTINPSLLDKNSVLQAQSFPAKAQMGASIQRERAAPMDVLSRGRQMGMKIWALEKLQRILVSMMEYDASGGHNGRVNITTAAITRLRDEDLSQVLRNEKLNGPLDRDLATSTKELTLFKGPFIYIHDMDAKTRPIMVREYTKVARRQDGAWPQFRSAPAGKCPFVDDPAPKKDSEKEKERERALAAQQARELQQAPQTRSAAADHEIQMNPPRRSPRKILREVHNVPVPAPGFRDIVPKAPTFEGPKALPQMSIGARQDSTGDFIKPQYMHFAKEPAASGIQRSNITSAIRSQMISSTAAAPGAKAGTSKEVNELKRKVLERSNTGSLSVGSIPSSHRMTDIAGALKNARAPPPQRAAKSKAQEKLGGIVEEANMSDDELAAERAIHAPVKKKRAARKDPKPGYCENCRDKYEDFDDHIMSRKHRKFALTQANWTELDELLRKLQEDR</sequence>
<protein>
    <recommendedName>
        <fullName evidence="6">DBF4-type domain-containing protein</fullName>
    </recommendedName>
</protein>
<feature type="compositionally biased region" description="Low complexity" evidence="5">
    <location>
        <begin position="378"/>
        <end position="389"/>
    </location>
</feature>
<dbReference type="AlphaFoldDB" id="U1HRU6"/>
<dbReference type="InterPro" id="IPR051590">
    <property type="entry name" value="Replication_Regulatory_Kinase"/>
</dbReference>
<dbReference type="HOGENOM" id="CLU_017715_0_0_1"/>
<dbReference type="eggNOG" id="KOG4139">
    <property type="taxonomic scope" value="Eukaryota"/>
</dbReference>
<dbReference type="FunFam" id="6.10.250.3410:FF:000001">
    <property type="entry name" value="Protein DBF4 homolog A"/>
    <property type="match status" value="1"/>
</dbReference>
<dbReference type="GO" id="GO:1901987">
    <property type="term" value="P:regulation of cell cycle phase transition"/>
    <property type="evidence" value="ECO:0007669"/>
    <property type="project" value="TreeGrafter"/>
</dbReference>
<evidence type="ECO:0000256" key="2">
    <source>
        <dbReference type="ARBA" id="ARBA00022771"/>
    </source>
</evidence>
<dbReference type="Gene3D" id="6.10.250.3410">
    <property type="entry name" value="DBF zinc finger"/>
    <property type="match status" value="1"/>
</dbReference>
<evidence type="ECO:0000256" key="5">
    <source>
        <dbReference type="SAM" id="MobiDB-lite"/>
    </source>
</evidence>
<feature type="compositionally biased region" description="Polar residues" evidence="5">
    <location>
        <begin position="14"/>
        <end position="37"/>
    </location>
</feature>
<dbReference type="GO" id="GO:0008270">
    <property type="term" value="F:zinc ion binding"/>
    <property type="evidence" value="ECO:0007669"/>
    <property type="project" value="UniProtKB-KW"/>
</dbReference>
<feature type="domain" description="DBF4-type" evidence="6">
    <location>
        <begin position="592"/>
        <end position="641"/>
    </location>
</feature>
<evidence type="ECO:0000256" key="1">
    <source>
        <dbReference type="ARBA" id="ARBA00022723"/>
    </source>
</evidence>
<feature type="region of interest" description="Disordered" evidence="5">
    <location>
        <begin position="166"/>
        <end position="200"/>
    </location>
</feature>
<feature type="region of interest" description="Disordered" evidence="5">
    <location>
        <begin position="345"/>
        <end position="410"/>
    </location>
</feature>
<dbReference type="Proteomes" id="UP000019373">
    <property type="component" value="Unassembled WGS sequence"/>
</dbReference>
<dbReference type="GeneID" id="19236844"/>
<feature type="compositionally biased region" description="Basic and acidic residues" evidence="5">
    <location>
        <begin position="44"/>
        <end position="59"/>
    </location>
</feature>
<dbReference type="Pfam" id="PF07535">
    <property type="entry name" value="zf-DBF"/>
    <property type="match status" value="1"/>
</dbReference>
<dbReference type="Gene3D" id="3.40.50.10190">
    <property type="entry name" value="BRCT domain"/>
    <property type="match status" value="2"/>
</dbReference>
<evidence type="ECO:0000259" key="6">
    <source>
        <dbReference type="PROSITE" id="PS51265"/>
    </source>
</evidence>
<dbReference type="InterPro" id="IPR006572">
    <property type="entry name" value="Znf_DBF"/>
</dbReference>
<dbReference type="Pfam" id="PF08630">
    <property type="entry name" value="Dfp1_Him1_M"/>
    <property type="match status" value="1"/>
</dbReference>
<evidence type="ECO:0000256" key="4">
    <source>
        <dbReference type="PROSITE-ProRule" id="PRU00600"/>
    </source>
</evidence>
<keyword evidence="1" id="KW-0479">Metal-binding</keyword>
<evidence type="ECO:0000256" key="3">
    <source>
        <dbReference type="ARBA" id="ARBA00022833"/>
    </source>
</evidence>
<accession>U1HRU6</accession>
<dbReference type="Pfam" id="PF22437">
    <property type="entry name" value="DBF4_BRCT"/>
    <property type="match status" value="1"/>
</dbReference>
<dbReference type="OMA" id="GMKIWAI"/>
<organism evidence="7 8">
    <name type="scientific">Endocarpon pusillum (strain Z07020 / HMAS-L-300199)</name>
    <name type="common">Lichen-forming fungus</name>
    <dbReference type="NCBI Taxonomy" id="1263415"/>
    <lineage>
        <taxon>Eukaryota</taxon>
        <taxon>Fungi</taxon>
        <taxon>Dikarya</taxon>
        <taxon>Ascomycota</taxon>
        <taxon>Pezizomycotina</taxon>
        <taxon>Eurotiomycetes</taxon>
        <taxon>Chaetothyriomycetidae</taxon>
        <taxon>Verrucariales</taxon>
        <taxon>Verrucariaceae</taxon>
        <taxon>Endocarpon</taxon>
    </lineage>
</organism>
<dbReference type="PANTHER" id="PTHR15375">
    <property type="entry name" value="ACTIVATOR OF S-PHASE KINASE-RELATED"/>
    <property type="match status" value="1"/>
</dbReference>
<dbReference type="GO" id="GO:0010571">
    <property type="term" value="P:positive regulation of nuclear cell cycle DNA replication"/>
    <property type="evidence" value="ECO:0007669"/>
    <property type="project" value="TreeGrafter"/>
</dbReference>
<gene>
    <name evidence="7" type="ORF">EPUS_01789</name>
</gene>
<evidence type="ECO:0000313" key="7">
    <source>
        <dbReference type="EMBL" id="ERF71874.1"/>
    </source>
</evidence>
<dbReference type="InterPro" id="IPR036420">
    <property type="entry name" value="BRCT_dom_sf"/>
</dbReference>
<keyword evidence="2 4" id="KW-0863">Zinc-finger</keyword>
<name>U1HRU6_ENDPU</name>
<dbReference type="GO" id="GO:0043539">
    <property type="term" value="F:protein serine/threonine kinase activator activity"/>
    <property type="evidence" value="ECO:0007669"/>
    <property type="project" value="TreeGrafter"/>
</dbReference>
<keyword evidence="3" id="KW-0862">Zinc</keyword>
<dbReference type="GO" id="GO:0003676">
    <property type="term" value="F:nucleic acid binding"/>
    <property type="evidence" value="ECO:0007669"/>
    <property type="project" value="InterPro"/>
</dbReference>
<dbReference type="PANTHER" id="PTHR15375:SF26">
    <property type="entry name" value="PROTEIN CHIFFON"/>
    <property type="match status" value="1"/>
</dbReference>
<keyword evidence="8" id="KW-1185">Reference proteome</keyword>
<dbReference type="InterPro" id="IPR013939">
    <property type="entry name" value="Regulatory_Dfp1/Him1"/>
</dbReference>
<evidence type="ECO:0000313" key="8">
    <source>
        <dbReference type="Proteomes" id="UP000019373"/>
    </source>
</evidence>
<dbReference type="SUPFAM" id="SSF52113">
    <property type="entry name" value="BRCT domain"/>
    <property type="match status" value="1"/>
</dbReference>
<feature type="compositionally biased region" description="Basic and acidic residues" evidence="5">
    <location>
        <begin position="362"/>
        <end position="377"/>
    </location>
</feature>